<dbReference type="Gene3D" id="2.60.120.1130">
    <property type="match status" value="1"/>
</dbReference>
<dbReference type="EMBL" id="LAZR01000063">
    <property type="protein sequence ID" value="KKN96607.1"/>
    <property type="molecule type" value="Genomic_DNA"/>
</dbReference>
<dbReference type="Pfam" id="PF12969">
    <property type="entry name" value="DUF3857"/>
    <property type="match status" value="1"/>
</dbReference>
<evidence type="ECO:0000259" key="1">
    <source>
        <dbReference type="Pfam" id="PF01841"/>
    </source>
</evidence>
<dbReference type="Gene3D" id="3.10.620.30">
    <property type="match status" value="1"/>
</dbReference>
<evidence type="ECO:0000259" key="2">
    <source>
        <dbReference type="Pfam" id="PF12969"/>
    </source>
</evidence>
<dbReference type="Gene3D" id="2.60.40.3140">
    <property type="match status" value="1"/>
</dbReference>
<accession>A0A0F9VA02</accession>
<reference evidence="3" key="1">
    <citation type="journal article" date="2015" name="Nature">
        <title>Complex archaea that bridge the gap between prokaryotes and eukaryotes.</title>
        <authorList>
            <person name="Spang A."/>
            <person name="Saw J.H."/>
            <person name="Jorgensen S.L."/>
            <person name="Zaremba-Niedzwiedzka K."/>
            <person name="Martijn J."/>
            <person name="Lind A.E."/>
            <person name="van Eijk R."/>
            <person name="Schleper C."/>
            <person name="Guy L."/>
            <person name="Ettema T.J."/>
        </authorList>
    </citation>
    <scope>NUCLEOTIDE SEQUENCE</scope>
</reference>
<comment type="caution">
    <text evidence="3">The sequence shown here is derived from an EMBL/GenBank/DDBJ whole genome shotgun (WGS) entry which is preliminary data.</text>
</comment>
<dbReference type="InterPro" id="IPR038765">
    <property type="entry name" value="Papain-like_cys_pep_sf"/>
</dbReference>
<gene>
    <name evidence="3" type="ORF">LCGC14_0166530</name>
</gene>
<sequence>MKLHLTIIFAIISISINAQSSDVKFGKVSIEEVSQKQHVINSDAEAAILFKKERMFYNYSSGKGFGTTREVHLRIKIYNKSGLDWATRVVSLYTSSSGEQKIYNIKGYTYNLVNGKIEEDKLKKEGSFLENVSKYRNHVSITMPNVKVGSVIDIQYDISSDMVGYMDDFRLQYGIPLDYVELSVEVPEYFNFKRFTKGFHPISLKESQSNRKINYNYKTKRDDSFGSVGSKSTNQLAELEFFEKHYEINAENIPALKEVDFTNNIENYRSAIVFELESTKFPSVGYKVYSKSWEDVASSIYKYDEFGNELNKHRFFQNDLDAIIAENKDSNLLASEIYKYVQNRMTWNDYYGVGCNSGVKKAYEDKKGNVADINLLLTSMLRYAGLKANPVLVSTKSNGIPIFPTTNGFNYVIAAIENGENFILLDATEKMLAINELPIRAMNWNGRLVREDGTSKEVSLAAKNISNKFIFMQGNIIDDGSVEGKMKTRLSDNLAFDYRTENYDKTQDEILKNSSTLFENIEIDDFELKNSKAPDKPLEYSLSFNYEGQVEVIGDKLYFNPLMFLTLNENPFKLDAREYPVDFNYSFSNKISATYTLPEGYKIESMPEKITIGLPNKIGMFNFAIIQNGNLLQVISTTKINEAIIPAFYYESLKEFYGQMVSKQTEKVVLSRL</sequence>
<name>A0A0F9VA02_9ZZZZ</name>
<organism evidence="3">
    <name type="scientific">marine sediment metagenome</name>
    <dbReference type="NCBI Taxonomy" id="412755"/>
    <lineage>
        <taxon>unclassified sequences</taxon>
        <taxon>metagenomes</taxon>
        <taxon>ecological metagenomes</taxon>
    </lineage>
</organism>
<proteinExistence type="predicted"/>
<dbReference type="Pfam" id="PF01841">
    <property type="entry name" value="Transglut_core"/>
    <property type="match status" value="1"/>
</dbReference>
<dbReference type="InterPro" id="IPR002931">
    <property type="entry name" value="Transglutaminase-like"/>
</dbReference>
<feature type="domain" description="DUF3857" evidence="2">
    <location>
        <begin position="68"/>
        <end position="208"/>
    </location>
</feature>
<dbReference type="InterPro" id="IPR024618">
    <property type="entry name" value="DUF3857"/>
</dbReference>
<feature type="domain" description="Transglutaminase-like" evidence="1">
    <location>
        <begin position="326"/>
        <end position="395"/>
    </location>
</feature>
<dbReference type="SUPFAM" id="SSF54001">
    <property type="entry name" value="Cysteine proteinases"/>
    <property type="match status" value="1"/>
</dbReference>
<dbReference type="AlphaFoldDB" id="A0A0F9VA02"/>
<protein>
    <submittedName>
        <fullName evidence="3">Uncharacterized protein</fullName>
    </submittedName>
</protein>
<evidence type="ECO:0000313" key="3">
    <source>
        <dbReference type="EMBL" id="KKN96607.1"/>
    </source>
</evidence>